<accession>A0A1F5WY58</accession>
<reference evidence="1 2" key="1">
    <citation type="journal article" date="2016" name="Nat. Commun.">
        <title>Thousands of microbial genomes shed light on interconnected biogeochemical processes in an aquifer system.</title>
        <authorList>
            <person name="Anantharaman K."/>
            <person name="Brown C.T."/>
            <person name="Hug L.A."/>
            <person name="Sharon I."/>
            <person name="Castelle C.J."/>
            <person name="Probst A.J."/>
            <person name="Thomas B.C."/>
            <person name="Singh A."/>
            <person name="Wilkins M.J."/>
            <person name="Karaoz U."/>
            <person name="Brodie E.L."/>
            <person name="Williams K.H."/>
            <person name="Hubbard S.S."/>
            <person name="Banfield J.F."/>
        </authorList>
    </citation>
    <scope>NUCLEOTIDE SEQUENCE [LARGE SCALE GENOMIC DNA]</scope>
</reference>
<protein>
    <submittedName>
        <fullName evidence="1">Uncharacterized protein</fullName>
    </submittedName>
</protein>
<proteinExistence type="predicted"/>
<gene>
    <name evidence="1" type="ORF">A2930_00945</name>
</gene>
<dbReference type="STRING" id="1798351.A2930_00945"/>
<dbReference type="EMBL" id="MFID01000033">
    <property type="protein sequence ID" value="OGF80578.1"/>
    <property type="molecule type" value="Genomic_DNA"/>
</dbReference>
<organism evidence="1 2">
    <name type="scientific">Candidatus Giovannonibacteria bacterium RIFCSPLOWO2_01_FULL_45_34</name>
    <dbReference type="NCBI Taxonomy" id="1798351"/>
    <lineage>
        <taxon>Bacteria</taxon>
        <taxon>Candidatus Giovannoniibacteriota</taxon>
    </lineage>
</organism>
<name>A0A1F5WY58_9BACT</name>
<sequence>MKTTRPEIRAHLLLAIGEMANGSVPARKLREVVYVKSATPIELRLRGLGLRSREINLLMQNMFEWLNKREPVEYVSGEKLRTLL</sequence>
<evidence type="ECO:0000313" key="1">
    <source>
        <dbReference type="EMBL" id="OGF80578.1"/>
    </source>
</evidence>
<dbReference type="AlphaFoldDB" id="A0A1F5WY58"/>
<evidence type="ECO:0000313" key="2">
    <source>
        <dbReference type="Proteomes" id="UP000178114"/>
    </source>
</evidence>
<dbReference type="Proteomes" id="UP000178114">
    <property type="component" value="Unassembled WGS sequence"/>
</dbReference>
<comment type="caution">
    <text evidence="1">The sequence shown here is derived from an EMBL/GenBank/DDBJ whole genome shotgun (WGS) entry which is preliminary data.</text>
</comment>